<reference evidence="2 3" key="1">
    <citation type="submission" date="2017-05" db="EMBL/GenBank/DDBJ databases">
        <authorList>
            <person name="Varghese N."/>
            <person name="Submissions S."/>
        </authorList>
    </citation>
    <scope>NUCLEOTIDE SEQUENCE [LARGE SCALE GENOMIC DNA]</scope>
    <source>
        <strain evidence="2 3">DSM 29734</strain>
    </source>
</reference>
<feature type="transmembrane region" description="Helical" evidence="1">
    <location>
        <begin position="52"/>
        <end position="70"/>
    </location>
</feature>
<dbReference type="EMBL" id="FXTY01000002">
    <property type="protein sequence ID" value="SMP13163.1"/>
    <property type="molecule type" value="Genomic_DNA"/>
</dbReference>
<dbReference type="Proteomes" id="UP001157961">
    <property type="component" value="Unassembled WGS sequence"/>
</dbReference>
<feature type="transmembrane region" description="Helical" evidence="1">
    <location>
        <begin position="114"/>
        <end position="136"/>
    </location>
</feature>
<dbReference type="RefSeq" id="WP_283425184.1">
    <property type="nucleotide sequence ID" value="NZ_FXTY01000002.1"/>
</dbReference>
<evidence type="ECO:0000256" key="1">
    <source>
        <dbReference type="SAM" id="Phobius"/>
    </source>
</evidence>
<dbReference type="Pfam" id="PF10067">
    <property type="entry name" value="DUF2306"/>
    <property type="match status" value="1"/>
</dbReference>
<accession>A0ABY1NNB0</accession>
<keyword evidence="3" id="KW-1185">Reference proteome</keyword>
<keyword evidence="1" id="KW-1133">Transmembrane helix</keyword>
<feature type="transmembrane region" description="Helical" evidence="1">
    <location>
        <begin position="178"/>
        <end position="198"/>
    </location>
</feature>
<feature type="transmembrane region" description="Helical" evidence="1">
    <location>
        <begin position="16"/>
        <end position="40"/>
    </location>
</feature>
<comment type="caution">
    <text evidence="2">The sequence shown here is derived from an EMBL/GenBank/DDBJ whole genome shotgun (WGS) entry which is preliminary data.</text>
</comment>
<sequence length="210" mass="23328">MYPIPKRPLLPRSLPVIWFLAIAIALASLRFLIADIALVMPFMLHHALERPILLYGHIALAPVALALLPLQFSTKMRLRRPTLHRWLGRLYGVVILLSGLSGFFLAFQTEMGPIAASGLAALAVAWLSTTAVAIYLAIQRDIPAHRRWMIRSAALTLAAVTLRLYLPIGELTVGFDTAYPLICWACWVPNMFVAEWLVRRELAPSSAQPA</sequence>
<dbReference type="InterPro" id="IPR018750">
    <property type="entry name" value="DUF2306_membrane"/>
</dbReference>
<keyword evidence="1" id="KW-0472">Membrane</keyword>
<gene>
    <name evidence="2" type="ORF">SAMN06265373_102446</name>
</gene>
<evidence type="ECO:0000313" key="3">
    <source>
        <dbReference type="Proteomes" id="UP001157961"/>
    </source>
</evidence>
<keyword evidence="1" id="KW-0812">Transmembrane</keyword>
<proteinExistence type="predicted"/>
<feature type="transmembrane region" description="Helical" evidence="1">
    <location>
        <begin position="148"/>
        <end position="166"/>
    </location>
</feature>
<feature type="transmembrane region" description="Helical" evidence="1">
    <location>
        <begin position="90"/>
        <end position="108"/>
    </location>
</feature>
<organism evidence="2 3">
    <name type="scientific">Shimia sagamensis</name>
    <dbReference type="NCBI Taxonomy" id="1566352"/>
    <lineage>
        <taxon>Bacteria</taxon>
        <taxon>Pseudomonadati</taxon>
        <taxon>Pseudomonadota</taxon>
        <taxon>Alphaproteobacteria</taxon>
        <taxon>Rhodobacterales</taxon>
        <taxon>Roseobacteraceae</taxon>
    </lineage>
</organism>
<name>A0ABY1NNB0_9RHOB</name>
<evidence type="ECO:0000313" key="2">
    <source>
        <dbReference type="EMBL" id="SMP13163.1"/>
    </source>
</evidence>
<protein>
    <submittedName>
        <fullName evidence="2">Predicted membrane protein</fullName>
    </submittedName>
</protein>